<accession>A0A395NVZ0</accession>
<name>A0A395NVZ0_TRIAR</name>
<feature type="transmembrane region" description="Helical" evidence="1">
    <location>
        <begin position="520"/>
        <end position="545"/>
    </location>
</feature>
<evidence type="ECO:0000313" key="3">
    <source>
        <dbReference type="Proteomes" id="UP000266272"/>
    </source>
</evidence>
<feature type="transmembrane region" description="Helical" evidence="1">
    <location>
        <begin position="27"/>
        <end position="52"/>
    </location>
</feature>
<evidence type="ECO:0000313" key="2">
    <source>
        <dbReference type="EMBL" id="RFU80225.1"/>
    </source>
</evidence>
<keyword evidence="2" id="KW-0762">Sugar transport</keyword>
<feature type="transmembrane region" description="Helical" evidence="1">
    <location>
        <begin position="114"/>
        <end position="131"/>
    </location>
</feature>
<evidence type="ECO:0000256" key="1">
    <source>
        <dbReference type="SAM" id="Phobius"/>
    </source>
</evidence>
<dbReference type="EMBL" id="PXOA01000120">
    <property type="protein sequence ID" value="RFU80225.1"/>
    <property type="molecule type" value="Genomic_DNA"/>
</dbReference>
<proteinExistence type="predicted"/>
<gene>
    <name evidence="2" type="ORF">TARUN_2035</name>
</gene>
<keyword evidence="1" id="KW-1133">Transmembrane helix</keyword>
<keyword evidence="3" id="KW-1185">Reference proteome</keyword>
<organism evidence="2 3">
    <name type="scientific">Trichoderma arundinaceum</name>
    <dbReference type="NCBI Taxonomy" id="490622"/>
    <lineage>
        <taxon>Eukaryota</taxon>
        <taxon>Fungi</taxon>
        <taxon>Dikarya</taxon>
        <taxon>Ascomycota</taxon>
        <taxon>Pezizomycotina</taxon>
        <taxon>Sordariomycetes</taxon>
        <taxon>Hypocreomycetidae</taxon>
        <taxon>Hypocreales</taxon>
        <taxon>Hypocreaceae</taxon>
        <taxon>Trichoderma</taxon>
    </lineage>
</organism>
<protein>
    <submittedName>
        <fullName evidence="2">Sugar transport</fullName>
    </submittedName>
</protein>
<keyword evidence="2" id="KW-0813">Transport</keyword>
<dbReference type="AlphaFoldDB" id="A0A395NVZ0"/>
<comment type="caution">
    <text evidence="2">The sequence shown here is derived from an EMBL/GenBank/DDBJ whole genome shotgun (WGS) entry which is preliminary data.</text>
</comment>
<feature type="transmembrane region" description="Helical" evidence="1">
    <location>
        <begin position="181"/>
        <end position="203"/>
    </location>
</feature>
<dbReference type="OrthoDB" id="3344043at2759"/>
<sequence>MAEREYSQVQLAEDQSIKKKEKKKSNAGVYASILLAAIAPSVIIFSITGALIGLTLNNRVTINTGLPDLQIAPALRSNSSGDDGSFVTTGGPNAFYINFNPSSLTTIASGTGKLIPYLSSTVMGLAAFLAADTVRKMSQEDGGKLLSPKQLALLLTLLTGGWEALWKATQYKSKKGSKLKAPVGSALTILVVTTLLGLVIPVIDTWFGIVVKPSEQAQVSIVDHPSHAFGRGLASDDCANDDWPCDIVTNKATSYLVDSAEASKVLNNISSTHIVDRLPTNSSETLLFLRDAASSSAFDYKASTFAVSTQCQPITRKCTEMFIGTGNTPESNTGYSCTPAFAGRFETERSVGIKFFHDAGLDKNYTFAYSFQNPLYFGTWASFQESDSPGLLLDPEILHIYDAHYLNTLTWILNCSATIYEATYAWVNGSVASFNATLANGTLGGILSGPFANGYGDVAMQAAANLAGVGNSSADIATTVAASFSHSALSLSIGAVSNRTNLAEQSRSTVLLTRVPVIPFYILIMFNFIYGLGNLVFAAAVVIWAHPAESAGVKEQLTIEGLATALFKRDSPEQGSTSQGEEDEVKVAVVKTETGQWSYAAVTRNNGEAVVELV</sequence>
<reference evidence="2 3" key="1">
    <citation type="journal article" date="2018" name="PLoS Pathog.">
        <title>Evolution of structural diversity of trichothecenes, a family of toxins produced by plant pathogenic and entomopathogenic fungi.</title>
        <authorList>
            <person name="Proctor R.H."/>
            <person name="McCormick S.P."/>
            <person name="Kim H.S."/>
            <person name="Cardoza R.E."/>
            <person name="Stanley A.M."/>
            <person name="Lindo L."/>
            <person name="Kelly A."/>
            <person name="Brown D.W."/>
            <person name="Lee T."/>
            <person name="Vaughan M.M."/>
            <person name="Alexander N.J."/>
            <person name="Busman M."/>
            <person name="Gutierrez S."/>
        </authorList>
    </citation>
    <scope>NUCLEOTIDE SEQUENCE [LARGE SCALE GENOMIC DNA]</scope>
    <source>
        <strain evidence="2 3">IBT 40837</strain>
    </source>
</reference>
<dbReference type="STRING" id="490622.A0A395NVZ0"/>
<keyword evidence="1" id="KW-0812">Transmembrane</keyword>
<keyword evidence="1" id="KW-0472">Membrane</keyword>
<dbReference type="Proteomes" id="UP000266272">
    <property type="component" value="Unassembled WGS sequence"/>
</dbReference>